<dbReference type="PATRIC" id="fig|106634.4.peg.1369"/>
<dbReference type="PANTHER" id="PTHR43586">
    <property type="entry name" value="CYSTEINE DESULFURASE"/>
    <property type="match status" value="1"/>
</dbReference>
<name>A0A0G3G1F5_9GAMM</name>
<evidence type="ECO:0000259" key="2">
    <source>
        <dbReference type="Pfam" id="PF00266"/>
    </source>
</evidence>
<dbReference type="AlphaFoldDB" id="A0A0G3G1F5"/>
<dbReference type="PANTHER" id="PTHR43586:SF15">
    <property type="entry name" value="BLR3095 PROTEIN"/>
    <property type="match status" value="1"/>
</dbReference>
<dbReference type="InterPro" id="IPR015421">
    <property type="entry name" value="PyrdxlP-dep_Trfase_major"/>
</dbReference>
<keyword evidence="4" id="KW-1185">Reference proteome</keyword>
<dbReference type="STRING" id="106634.TVD_06685"/>
<dbReference type="Pfam" id="PF00266">
    <property type="entry name" value="Aminotran_5"/>
    <property type="match status" value="1"/>
</dbReference>
<feature type="domain" description="Aminotransferase class V" evidence="2">
    <location>
        <begin position="46"/>
        <end position="335"/>
    </location>
</feature>
<dbReference type="Gene3D" id="3.90.1150.10">
    <property type="entry name" value="Aspartate Aminotransferase, domain 1"/>
    <property type="match status" value="1"/>
</dbReference>
<evidence type="ECO:0000256" key="1">
    <source>
        <dbReference type="ARBA" id="ARBA00022898"/>
    </source>
</evidence>
<keyword evidence="3" id="KW-0808">Transferase</keyword>
<dbReference type="SUPFAM" id="SSF53383">
    <property type="entry name" value="PLP-dependent transferases"/>
    <property type="match status" value="1"/>
</dbReference>
<dbReference type="OrthoDB" id="9764293at2"/>
<gene>
    <name evidence="3" type="ORF">TVD_06685</name>
</gene>
<dbReference type="RefSeq" id="WP_047251152.1">
    <property type="nucleotide sequence ID" value="NZ_CP011367.1"/>
</dbReference>
<dbReference type="EMBL" id="CP011367">
    <property type="protein sequence ID" value="AKJ95063.1"/>
    <property type="molecule type" value="Genomic_DNA"/>
</dbReference>
<dbReference type="GO" id="GO:0008483">
    <property type="term" value="F:transaminase activity"/>
    <property type="evidence" value="ECO:0007669"/>
    <property type="project" value="UniProtKB-KW"/>
</dbReference>
<dbReference type="InterPro" id="IPR015422">
    <property type="entry name" value="PyrdxlP-dep_Trfase_small"/>
</dbReference>
<accession>A0A0G3G1F5</accession>
<reference evidence="3 4" key="1">
    <citation type="submission" date="2015-04" db="EMBL/GenBank/DDBJ databases">
        <title>Complete Sequence for the Genome of the Thioalkalivibrio versutus D301.</title>
        <authorList>
            <person name="Mu T."/>
            <person name="Zhou J."/>
            <person name="Xu X."/>
        </authorList>
    </citation>
    <scope>NUCLEOTIDE SEQUENCE [LARGE SCALE GENOMIC DNA]</scope>
    <source>
        <strain evidence="3 4">D301</strain>
    </source>
</reference>
<dbReference type="KEGG" id="tvr:TVD_06685"/>
<evidence type="ECO:0000313" key="4">
    <source>
        <dbReference type="Proteomes" id="UP000064201"/>
    </source>
</evidence>
<sequence length="377" mass="41770">MHPEFPQEGIIHLNHAAVGPWPRRTEDAVCRFARENVAHGSRDYLQWLQQIDATRELARALIGAPSAEDIAFVKNTSEALSMVAFGLDWQPGDNVVFPAHEFPSNRVVWLAAAERFGIEAREVAIGEEPERDLLAACDARTRLVATSAVRYDSGLRVDIQALGAELRSRRILFCVDAIQHLGALPFDAPGCHADFVMADAHKWMLAPEGIGVFYVNPEIRERLTLQEYGWNMLAHAGDFSNPGIEPATSARRFEPGSPNMLGIHALHASLSLLLEIGLDSIDHEIREHWLHLEEGLRAHGCQILTPRGRRAGILTFRPPVDDLEALYARLQGRGILCAMRGGGIRFAPHFYLTRAQIDQALEYLGEAIHEAGAATVR</sequence>
<dbReference type="InterPro" id="IPR000192">
    <property type="entry name" value="Aminotrans_V_dom"/>
</dbReference>
<keyword evidence="1" id="KW-0663">Pyridoxal phosphate</keyword>
<dbReference type="Proteomes" id="UP000064201">
    <property type="component" value="Chromosome"/>
</dbReference>
<protein>
    <submittedName>
        <fullName evidence="3">Class V aminotransferase</fullName>
    </submittedName>
</protein>
<dbReference type="InterPro" id="IPR015424">
    <property type="entry name" value="PyrdxlP-dep_Trfase"/>
</dbReference>
<dbReference type="Gene3D" id="3.40.640.10">
    <property type="entry name" value="Type I PLP-dependent aspartate aminotransferase-like (Major domain)"/>
    <property type="match status" value="1"/>
</dbReference>
<keyword evidence="3" id="KW-0032">Aminotransferase</keyword>
<evidence type="ECO:0000313" key="3">
    <source>
        <dbReference type="EMBL" id="AKJ95063.1"/>
    </source>
</evidence>
<proteinExistence type="predicted"/>
<organism evidence="3 4">
    <name type="scientific">Thioalkalivibrio versutus</name>
    <dbReference type="NCBI Taxonomy" id="106634"/>
    <lineage>
        <taxon>Bacteria</taxon>
        <taxon>Pseudomonadati</taxon>
        <taxon>Pseudomonadota</taxon>
        <taxon>Gammaproteobacteria</taxon>
        <taxon>Chromatiales</taxon>
        <taxon>Ectothiorhodospiraceae</taxon>
        <taxon>Thioalkalivibrio</taxon>
    </lineage>
</organism>